<dbReference type="PROSITE" id="PS50943">
    <property type="entry name" value="HTH_CROC1"/>
    <property type="match status" value="1"/>
</dbReference>
<accession>A0A5B8M819</accession>
<reference evidence="3 4" key="1">
    <citation type="submission" date="2019-07" db="EMBL/GenBank/DDBJ databases">
        <title>Full genome sequence of Humibacter sp. WJ7-1.</title>
        <authorList>
            <person name="Im W.-T."/>
        </authorList>
    </citation>
    <scope>NUCLEOTIDE SEQUENCE [LARGE SCALE GENOMIC DNA]</scope>
    <source>
        <strain evidence="3 4">WJ7-1</strain>
    </source>
</reference>
<dbReference type="PANTHER" id="PTHR46797">
    <property type="entry name" value="HTH-TYPE TRANSCRIPTIONAL REGULATOR"/>
    <property type="match status" value="1"/>
</dbReference>
<dbReference type="OrthoDB" id="3188736at2"/>
<name>A0A5B8M819_9MICO</name>
<dbReference type="Gene3D" id="1.10.260.40">
    <property type="entry name" value="lambda repressor-like DNA-binding domains"/>
    <property type="match status" value="1"/>
</dbReference>
<evidence type="ECO:0000256" key="1">
    <source>
        <dbReference type="ARBA" id="ARBA00023125"/>
    </source>
</evidence>
<evidence type="ECO:0000313" key="4">
    <source>
        <dbReference type="Proteomes" id="UP000320216"/>
    </source>
</evidence>
<dbReference type="SMART" id="SM00530">
    <property type="entry name" value="HTH_XRE"/>
    <property type="match status" value="1"/>
</dbReference>
<organism evidence="3 4">
    <name type="scientific">Humibacter ginsenosidimutans</name>
    <dbReference type="NCBI Taxonomy" id="2599293"/>
    <lineage>
        <taxon>Bacteria</taxon>
        <taxon>Bacillati</taxon>
        <taxon>Actinomycetota</taxon>
        <taxon>Actinomycetes</taxon>
        <taxon>Micrococcales</taxon>
        <taxon>Microbacteriaceae</taxon>
        <taxon>Humibacter</taxon>
    </lineage>
</organism>
<dbReference type="InterPro" id="IPR010982">
    <property type="entry name" value="Lambda_DNA-bd_dom_sf"/>
</dbReference>
<dbReference type="CDD" id="cd00093">
    <property type="entry name" value="HTH_XRE"/>
    <property type="match status" value="1"/>
</dbReference>
<dbReference type="Pfam" id="PF01381">
    <property type="entry name" value="HTH_3"/>
    <property type="match status" value="1"/>
</dbReference>
<dbReference type="EMBL" id="CP042305">
    <property type="protein sequence ID" value="QDZ16573.1"/>
    <property type="molecule type" value="Genomic_DNA"/>
</dbReference>
<proteinExistence type="predicted"/>
<dbReference type="GO" id="GO:0005829">
    <property type="term" value="C:cytosol"/>
    <property type="evidence" value="ECO:0007669"/>
    <property type="project" value="TreeGrafter"/>
</dbReference>
<dbReference type="RefSeq" id="WP_146322577.1">
    <property type="nucleotide sequence ID" value="NZ_CP042305.1"/>
</dbReference>
<dbReference type="SUPFAM" id="SSF47413">
    <property type="entry name" value="lambda repressor-like DNA-binding domains"/>
    <property type="match status" value="1"/>
</dbReference>
<protein>
    <submittedName>
        <fullName evidence="3">Helix-turn-helix transcriptional regulator</fullName>
    </submittedName>
</protein>
<dbReference type="AlphaFoldDB" id="A0A5B8M819"/>
<feature type="domain" description="HTH cro/C1-type" evidence="2">
    <location>
        <begin position="11"/>
        <end position="65"/>
    </location>
</feature>
<evidence type="ECO:0000259" key="2">
    <source>
        <dbReference type="PROSITE" id="PS50943"/>
    </source>
</evidence>
<keyword evidence="4" id="KW-1185">Reference proteome</keyword>
<dbReference type="InterPro" id="IPR050807">
    <property type="entry name" value="TransReg_Diox_bact_type"/>
</dbReference>
<sequence length="129" mass="14338">MLLRYAMGSAIRRLRLAKGLTLREISQASAISLPYLSEIERGRKEPSSEIVQTVCVVLGITLRQLMRETDVELVAAERAAHLAPVLDLTPRHDDVSIGSIADRLHAERMPVQRMSRAVRRAADTQLLVA</sequence>
<evidence type="ECO:0000313" key="3">
    <source>
        <dbReference type="EMBL" id="QDZ16573.1"/>
    </source>
</evidence>
<keyword evidence="1" id="KW-0238">DNA-binding</keyword>
<dbReference type="InterPro" id="IPR001387">
    <property type="entry name" value="Cro/C1-type_HTH"/>
</dbReference>
<dbReference type="PANTHER" id="PTHR46797:SF1">
    <property type="entry name" value="METHYLPHOSPHONATE SYNTHASE"/>
    <property type="match status" value="1"/>
</dbReference>
<dbReference type="GO" id="GO:0003700">
    <property type="term" value="F:DNA-binding transcription factor activity"/>
    <property type="evidence" value="ECO:0007669"/>
    <property type="project" value="TreeGrafter"/>
</dbReference>
<dbReference type="Proteomes" id="UP000320216">
    <property type="component" value="Chromosome"/>
</dbReference>
<dbReference type="KEGG" id="huw:FPZ11_19110"/>
<dbReference type="GO" id="GO:0003677">
    <property type="term" value="F:DNA binding"/>
    <property type="evidence" value="ECO:0007669"/>
    <property type="project" value="UniProtKB-KW"/>
</dbReference>
<gene>
    <name evidence="3" type="ORF">FPZ11_19110</name>
</gene>